<reference evidence="2 3" key="1">
    <citation type="submission" date="2019-01" db="EMBL/GenBank/DDBJ databases">
        <title>Coherence of Microcystis species and biogeography revealed through population genomics.</title>
        <authorList>
            <person name="Perez-Carrascal O.M."/>
            <person name="Terrat Y."/>
            <person name="Giani A."/>
            <person name="Fortin N."/>
            <person name="Tromas N."/>
            <person name="Shapiro B.J."/>
        </authorList>
    </citation>
    <scope>NUCLEOTIDE SEQUENCE [LARGE SCALE GENOMIC DNA]</scope>
    <source>
        <strain evidence="2">Ma_QC_C_20070703_M131</strain>
    </source>
</reference>
<gene>
    <name evidence="2" type="ORF">EWV85_13580</name>
</gene>
<sequence>MKFLIDAQLPVHLARFLPTAGYDVIHPKDLPQQNSTSDNQINEISRQQERIVISKDSDFVNSFLTIQKPYKLLLISTGNISNSELEAIFVNQLSRLVNLV</sequence>
<protein>
    <recommendedName>
        <fullName evidence="1">DUF5615 domain-containing protein</fullName>
    </recommendedName>
</protein>
<dbReference type="AlphaFoldDB" id="A0A551XYK4"/>
<evidence type="ECO:0000313" key="2">
    <source>
        <dbReference type="EMBL" id="TRT53782.1"/>
    </source>
</evidence>
<feature type="domain" description="DUF5615" evidence="1">
    <location>
        <begin position="1"/>
        <end position="95"/>
    </location>
</feature>
<dbReference type="InterPro" id="IPR041049">
    <property type="entry name" value="DUF5615"/>
</dbReference>
<dbReference type="CDD" id="cd18772">
    <property type="entry name" value="PIN_Mut7-C-like"/>
    <property type="match status" value="1"/>
</dbReference>
<dbReference type="EMBL" id="SFCA01000140">
    <property type="protein sequence ID" value="TRT53782.1"/>
    <property type="molecule type" value="Genomic_DNA"/>
</dbReference>
<dbReference type="Pfam" id="PF18480">
    <property type="entry name" value="DUF5615"/>
    <property type="match status" value="1"/>
</dbReference>
<organism evidence="2 3">
    <name type="scientific">Microcystis aeruginosa Ma_QC_C_20070703_M131</name>
    <dbReference type="NCBI Taxonomy" id="2486263"/>
    <lineage>
        <taxon>Bacteria</taxon>
        <taxon>Bacillati</taxon>
        <taxon>Cyanobacteriota</taxon>
        <taxon>Cyanophyceae</taxon>
        <taxon>Oscillatoriophycideae</taxon>
        <taxon>Chroococcales</taxon>
        <taxon>Microcystaceae</taxon>
        <taxon>Microcystis</taxon>
    </lineage>
</organism>
<evidence type="ECO:0000313" key="3">
    <source>
        <dbReference type="Proteomes" id="UP000316443"/>
    </source>
</evidence>
<name>A0A551XYK4_MICAE</name>
<comment type="caution">
    <text evidence="2">The sequence shown here is derived from an EMBL/GenBank/DDBJ whole genome shotgun (WGS) entry which is preliminary data.</text>
</comment>
<evidence type="ECO:0000259" key="1">
    <source>
        <dbReference type="Pfam" id="PF18480"/>
    </source>
</evidence>
<accession>A0A551XYK4</accession>
<dbReference type="Proteomes" id="UP000316443">
    <property type="component" value="Unassembled WGS sequence"/>
</dbReference>
<proteinExistence type="predicted"/>